<reference evidence="2" key="2">
    <citation type="submission" date="2021-12" db="EMBL/GenBank/DDBJ databases">
        <title>Resequencing data analysis of finger millet.</title>
        <authorList>
            <person name="Hatakeyama M."/>
            <person name="Aluri S."/>
            <person name="Balachadran M.T."/>
            <person name="Sivarajan S.R."/>
            <person name="Poveda L."/>
            <person name="Shimizu-Inatsugi R."/>
            <person name="Schlapbach R."/>
            <person name="Sreeman S.M."/>
            <person name="Shimizu K.K."/>
        </authorList>
    </citation>
    <scope>NUCLEOTIDE SEQUENCE</scope>
</reference>
<dbReference type="EMBL" id="BQKI01000028">
    <property type="protein sequence ID" value="GJN12937.1"/>
    <property type="molecule type" value="Genomic_DNA"/>
</dbReference>
<evidence type="ECO:0000313" key="3">
    <source>
        <dbReference type="Proteomes" id="UP001054889"/>
    </source>
</evidence>
<accession>A0AAV5DRG6</accession>
<organism evidence="2 3">
    <name type="scientific">Eleusine coracana subsp. coracana</name>
    <dbReference type="NCBI Taxonomy" id="191504"/>
    <lineage>
        <taxon>Eukaryota</taxon>
        <taxon>Viridiplantae</taxon>
        <taxon>Streptophyta</taxon>
        <taxon>Embryophyta</taxon>
        <taxon>Tracheophyta</taxon>
        <taxon>Spermatophyta</taxon>
        <taxon>Magnoliopsida</taxon>
        <taxon>Liliopsida</taxon>
        <taxon>Poales</taxon>
        <taxon>Poaceae</taxon>
        <taxon>PACMAD clade</taxon>
        <taxon>Chloridoideae</taxon>
        <taxon>Cynodonteae</taxon>
        <taxon>Eleusininae</taxon>
        <taxon>Eleusine</taxon>
    </lineage>
</organism>
<feature type="region of interest" description="Disordered" evidence="1">
    <location>
        <begin position="140"/>
        <end position="163"/>
    </location>
</feature>
<keyword evidence="3" id="KW-1185">Reference proteome</keyword>
<reference evidence="2" key="1">
    <citation type="journal article" date="2018" name="DNA Res.">
        <title>Multiple hybrid de novo genome assembly of finger millet, an orphan allotetraploid crop.</title>
        <authorList>
            <person name="Hatakeyama M."/>
            <person name="Aluri S."/>
            <person name="Balachadran M.T."/>
            <person name="Sivarajan S.R."/>
            <person name="Patrignani A."/>
            <person name="Gruter S."/>
            <person name="Poveda L."/>
            <person name="Shimizu-Inatsugi R."/>
            <person name="Baeten J."/>
            <person name="Francoijs K.J."/>
            <person name="Nataraja K.N."/>
            <person name="Reddy Y.A.N."/>
            <person name="Phadnis S."/>
            <person name="Ravikumar R.L."/>
            <person name="Schlapbach R."/>
            <person name="Sreeman S.M."/>
            <person name="Shimizu K.K."/>
        </authorList>
    </citation>
    <scope>NUCLEOTIDE SEQUENCE</scope>
</reference>
<dbReference type="Proteomes" id="UP001054889">
    <property type="component" value="Unassembled WGS sequence"/>
</dbReference>
<evidence type="ECO:0000313" key="2">
    <source>
        <dbReference type="EMBL" id="GJN12937.1"/>
    </source>
</evidence>
<proteinExistence type="predicted"/>
<name>A0AAV5DRG6_ELECO</name>
<feature type="compositionally biased region" description="Polar residues" evidence="1">
    <location>
        <begin position="140"/>
        <end position="160"/>
    </location>
</feature>
<comment type="caution">
    <text evidence="2">The sequence shown here is derived from an EMBL/GenBank/DDBJ whole genome shotgun (WGS) entry which is preliminary data.</text>
</comment>
<protein>
    <submittedName>
        <fullName evidence="2">Uncharacterized protein</fullName>
    </submittedName>
</protein>
<evidence type="ECO:0000256" key="1">
    <source>
        <dbReference type="SAM" id="MobiDB-lite"/>
    </source>
</evidence>
<sequence length="175" mass="18927">MTPSPWTSGLPPHLNTATRPSPGWCCPGGSCKSISDLQNLLIVGGASASVDGYRTIMNLAHENHRDEQGKLSCARVPMEVMSTMLAGMPTRENTFVTCSRTRSPCVRSRQQIGHLLVRVIEDRELDASISRQLMVPTTMPTLAGSPSITDSRSSKPTNFGSLCEPSSRIKVGMKL</sequence>
<gene>
    <name evidence="2" type="primary">ga31264</name>
    <name evidence="2" type="ORF">PR202_ga31264</name>
</gene>
<dbReference type="AlphaFoldDB" id="A0AAV5DRG6"/>